<keyword evidence="9" id="KW-1185">Reference proteome</keyword>
<comment type="caution">
    <text evidence="8">The sequence shown here is derived from an EMBL/GenBank/DDBJ whole genome shotgun (WGS) entry which is preliminary data.</text>
</comment>
<keyword evidence="2" id="KW-0813">Transport</keyword>
<accession>A0ABP6QGH1</accession>
<evidence type="ECO:0000256" key="1">
    <source>
        <dbReference type="ARBA" id="ARBA00004429"/>
    </source>
</evidence>
<dbReference type="InterPro" id="IPR011701">
    <property type="entry name" value="MFS"/>
</dbReference>
<dbReference type="InterPro" id="IPR036259">
    <property type="entry name" value="MFS_trans_sf"/>
</dbReference>
<dbReference type="Pfam" id="PF07690">
    <property type="entry name" value="MFS_1"/>
    <property type="match status" value="1"/>
</dbReference>
<sequence>MLRLIAGRSLAALATALIPTTLTLAILGGTGSAGDLGLVLACELIPLVLLLPVSGVVADRFRPERVARAADLVRALAQAAIAVLLLTGNGRIPPLAGCALVTGVGVAFGVPAVPRLVRAAVAAEDRLRVNTRLSGARSLAELAAPALAGGLILAAGPGWSSALTSVLFLASALTLGGVRTPGTAGGVRASFPAEIGDGWREARRHPWFLASVLSHSCWHLAAGFLLTLGPLIALRELGGEGAWVLVAQVGAAGMLAGIFAASRLTIRRPLPVVTLAGATYVLPLIAFAATAPTWVCAAAYGTAMTGLGLLLPLWDTEMQRRIPERSLGRVSSLDALISFVSRPVGLAAAAPLAALTATAVPLLAAAALIAVSHALVLVTLRRGPDQRDAPAADGRIAGTRKAPAIRG</sequence>
<protein>
    <submittedName>
        <fullName evidence="8">MFS transporter</fullName>
    </submittedName>
</protein>
<feature type="transmembrane region" description="Helical" evidence="7">
    <location>
        <begin position="241"/>
        <end position="260"/>
    </location>
</feature>
<evidence type="ECO:0000313" key="9">
    <source>
        <dbReference type="Proteomes" id="UP001501237"/>
    </source>
</evidence>
<dbReference type="Proteomes" id="UP001501237">
    <property type="component" value="Unassembled WGS sequence"/>
</dbReference>
<organism evidence="8 9">
    <name type="scientific">Actinocorallia longicatena</name>
    <dbReference type="NCBI Taxonomy" id="111803"/>
    <lineage>
        <taxon>Bacteria</taxon>
        <taxon>Bacillati</taxon>
        <taxon>Actinomycetota</taxon>
        <taxon>Actinomycetes</taxon>
        <taxon>Streptosporangiales</taxon>
        <taxon>Thermomonosporaceae</taxon>
        <taxon>Actinocorallia</taxon>
    </lineage>
</organism>
<feature type="transmembrane region" description="Helical" evidence="7">
    <location>
        <begin position="35"/>
        <end position="57"/>
    </location>
</feature>
<evidence type="ECO:0000256" key="7">
    <source>
        <dbReference type="SAM" id="Phobius"/>
    </source>
</evidence>
<reference evidence="9" key="1">
    <citation type="journal article" date="2019" name="Int. J. Syst. Evol. Microbiol.">
        <title>The Global Catalogue of Microorganisms (GCM) 10K type strain sequencing project: providing services to taxonomists for standard genome sequencing and annotation.</title>
        <authorList>
            <consortium name="The Broad Institute Genomics Platform"/>
            <consortium name="The Broad Institute Genome Sequencing Center for Infectious Disease"/>
            <person name="Wu L."/>
            <person name="Ma J."/>
        </authorList>
    </citation>
    <scope>NUCLEOTIDE SEQUENCE [LARGE SCALE GENOMIC DNA]</scope>
    <source>
        <strain evidence="9">JCM 9377</strain>
    </source>
</reference>
<dbReference type="RefSeq" id="WP_344833546.1">
    <property type="nucleotide sequence ID" value="NZ_BAAAUV010000015.1"/>
</dbReference>
<keyword evidence="3" id="KW-1003">Cell membrane</keyword>
<dbReference type="CDD" id="cd06173">
    <property type="entry name" value="MFS_MefA_like"/>
    <property type="match status" value="1"/>
</dbReference>
<dbReference type="Gene3D" id="1.20.1250.20">
    <property type="entry name" value="MFS general substrate transporter like domains"/>
    <property type="match status" value="1"/>
</dbReference>
<evidence type="ECO:0000313" key="8">
    <source>
        <dbReference type="EMBL" id="GAA3225942.1"/>
    </source>
</evidence>
<evidence type="ECO:0000256" key="6">
    <source>
        <dbReference type="ARBA" id="ARBA00023136"/>
    </source>
</evidence>
<evidence type="ECO:0000256" key="3">
    <source>
        <dbReference type="ARBA" id="ARBA00022475"/>
    </source>
</evidence>
<gene>
    <name evidence="8" type="ORF">GCM10010468_53950</name>
</gene>
<keyword evidence="5 7" id="KW-1133">Transmembrane helix</keyword>
<name>A0ABP6QGH1_9ACTN</name>
<evidence type="ECO:0000256" key="2">
    <source>
        <dbReference type="ARBA" id="ARBA00022448"/>
    </source>
</evidence>
<feature type="transmembrane region" description="Helical" evidence="7">
    <location>
        <begin position="272"/>
        <end position="291"/>
    </location>
</feature>
<feature type="transmembrane region" description="Helical" evidence="7">
    <location>
        <begin position="360"/>
        <end position="380"/>
    </location>
</feature>
<evidence type="ECO:0000256" key="4">
    <source>
        <dbReference type="ARBA" id="ARBA00022692"/>
    </source>
</evidence>
<comment type="subcellular location">
    <subcellularLocation>
        <location evidence="1">Cell inner membrane</location>
        <topology evidence="1">Multi-pass membrane protein</topology>
    </subcellularLocation>
</comment>
<dbReference type="PANTHER" id="PTHR23513">
    <property type="entry name" value="INTEGRAL MEMBRANE EFFLUX PROTEIN-RELATED"/>
    <property type="match status" value="1"/>
</dbReference>
<keyword evidence="4 7" id="KW-0812">Transmembrane</keyword>
<dbReference type="EMBL" id="BAAAUV010000015">
    <property type="protein sequence ID" value="GAA3225942.1"/>
    <property type="molecule type" value="Genomic_DNA"/>
</dbReference>
<dbReference type="SUPFAM" id="SSF103473">
    <property type="entry name" value="MFS general substrate transporter"/>
    <property type="match status" value="1"/>
</dbReference>
<keyword evidence="6 7" id="KW-0472">Membrane</keyword>
<feature type="transmembrane region" description="Helical" evidence="7">
    <location>
        <begin position="207"/>
        <end position="229"/>
    </location>
</feature>
<dbReference type="PANTHER" id="PTHR23513:SF9">
    <property type="entry name" value="ENTEROBACTIN EXPORTER ENTS"/>
    <property type="match status" value="1"/>
</dbReference>
<evidence type="ECO:0000256" key="5">
    <source>
        <dbReference type="ARBA" id="ARBA00022989"/>
    </source>
</evidence>
<proteinExistence type="predicted"/>